<sequence length="179" mass="21164">MVEDLETSLFLEYARRKIAFEYDNEEMGELAVKILKTLSERNEAIPDETLALILGISATEIRRILHVMHRAGLVGLVRESTDQYRYEYKWFINKDFIRKFLIQHINNVVTKLMHRMNTLSRTTLYICPTCFRGYTLDEVYEYDFKCPRDDTELVQVDVPSEITFLANVIKNLRGEEKEQ</sequence>
<dbReference type="InterPro" id="IPR017919">
    <property type="entry name" value="TFIIE/TFIIEa_HTH"/>
</dbReference>
<dbReference type="InterPro" id="IPR016481">
    <property type="entry name" value="TF_E_archaea"/>
</dbReference>
<dbReference type="EMBL" id="CP002100">
    <property type="protein sequence ID" value="ADN49443.1"/>
    <property type="molecule type" value="Genomic_DNA"/>
</dbReference>
<dbReference type="AlphaFoldDB" id="E1QRR8"/>
<evidence type="ECO:0000256" key="4">
    <source>
        <dbReference type="HAMAP-Rule" id="MF_01909"/>
    </source>
</evidence>
<dbReference type="InterPro" id="IPR036388">
    <property type="entry name" value="WH-like_DNA-bd_sf"/>
</dbReference>
<comment type="similarity">
    <text evidence="4">Belongs to the TFE family.</text>
</comment>
<gene>
    <name evidence="4" type="primary">tfe</name>
    <name evidence="6" type="ordered locus">Vdis_0028</name>
</gene>
<evidence type="ECO:0000313" key="6">
    <source>
        <dbReference type="EMBL" id="ADN49443.1"/>
    </source>
</evidence>
<dbReference type="eggNOG" id="arCOG04270">
    <property type="taxonomic scope" value="Archaea"/>
</dbReference>
<evidence type="ECO:0000256" key="2">
    <source>
        <dbReference type="ARBA" id="ARBA00023125"/>
    </source>
</evidence>
<comment type="subunit">
    <text evidence="4">Monomer. Interaction with RNA polymerase subunits RpoF and RpoE is necessary for Tfe stimulatory transcription activity. Able to interact with Tbp and RNA polymerase in the absence of DNA promoter. Interacts both with the preinitiation and elongation complexes.</text>
</comment>
<dbReference type="SUPFAM" id="SSF46785">
    <property type="entry name" value="Winged helix' DNA-binding domain"/>
    <property type="match status" value="1"/>
</dbReference>
<dbReference type="GeneID" id="9750940"/>
<evidence type="ECO:0000256" key="1">
    <source>
        <dbReference type="ARBA" id="ARBA00023015"/>
    </source>
</evidence>
<name>E1QRR8_VULDI</name>
<dbReference type="SMART" id="SM00531">
    <property type="entry name" value="TFIIE"/>
    <property type="match status" value="1"/>
</dbReference>
<dbReference type="RefSeq" id="WP_013335168.1">
    <property type="nucleotide sequence ID" value="NC_014537.1"/>
</dbReference>
<dbReference type="InterPro" id="IPR002853">
    <property type="entry name" value="TFIIE_asu"/>
</dbReference>
<comment type="function">
    <text evidence="4">Transcription factor that plays a role in the activation of archaeal genes transcribed by RNA polymerase. Facilitates transcription initiation by enhancing TATA-box recognition by TATA-box-binding protein (Tbp), and transcription factor B (Tfb) and RNA polymerase recruitment. Not absolutely required for transcription in vitro, but particularly important in cases where Tbp or Tfb function is not optimal. It dynamically alters the nucleic acid-binding properties of RNA polymerases by stabilizing the initiation complex and destabilizing elongation complexes. Seems to translocate with the RNA polymerase following initiation and acts by binding to the non template strand of the transcription bubble in elongation complexes.</text>
</comment>
<dbReference type="OrthoDB" id="5935at2157"/>
<dbReference type="KEGG" id="vdi:Vdis_0028"/>
<proteinExistence type="inferred from homology"/>
<keyword evidence="3 4" id="KW-0804">Transcription</keyword>
<keyword evidence="1 4" id="KW-0805">Transcription regulation</keyword>
<dbReference type="GO" id="GO:0006367">
    <property type="term" value="P:transcription initiation at RNA polymerase II promoter"/>
    <property type="evidence" value="ECO:0007669"/>
    <property type="project" value="InterPro"/>
</dbReference>
<dbReference type="InterPro" id="IPR024550">
    <property type="entry name" value="TFIIEa/SarR/Rpc3_HTH_dom"/>
</dbReference>
<reference evidence="6 7" key="1">
    <citation type="journal article" date="2010" name="Stand. Genomic Sci.">
        <title>Complete genome sequence of Vulcanisaeta distributa type strain (IC-017).</title>
        <authorList>
            <person name="Mavromatis K."/>
            <person name="Sikorski J."/>
            <person name="Pabst E."/>
            <person name="Teshima H."/>
            <person name="Lapidus A."/>
            <person name="Lucas S."/>
            <person name="Nolan M."/>
            <person name="Glavina Del Rio T."/>
            <person name="Cheng J.F."/>
            <person name="Bruce D."/>
            <person name="Goodwin L."/>
            <person name="Pitluck S."/>
            <person name="Liolios K."/>
            <person name="Ivanova N."/>
            <person name="Mikhailova N."/>
            <person name="Pati A."/>
            <person name="Chen A."/>
            <person name="Palaniappan K."/>
            <person name="Land M."/>
            <person name="Hauser L."/>
            <person name="Chang Y.J."/>
            <person name="Jeffries C.D."/>
            <person name="Rohde M."/>
            <person name="Spring S."/>
            <person name="Goker M."/>
            <person name="Wirth R."/>
            <person name="Woyke T."/>
            <person name="Bristow J."/>
            <person name="Eisen J.A."/>
            <person name="Markowitz V."/>
            <person name="Hugenholtz P."/>
            <person name="Klenk H.P."/>
            <person name="Kyrpides N.C."/>
        </authorList>
    </citation>
    <scope>NUCLEOTIDE SEQUENCE [LARGE SCALE GENOMIC DNA]</scope>
    <source>
        <strain evidence="7">DSM 14429 / JCM 11212 / NBRC 100878 / IC-017</strain>
    </source>
</reference>
<evidence type="ECO:0000313" key="7">
    <source>
        <dbReference type="Proteomes" id="UP000006681"/>
    </source>
</evidence>
<dbReference type="Pfam" id="PF02002">
    <property type="entry name" value="TFIIE_alpha"/>
    <property type="match status" value="1"/>
</dbReference>
<keyword evidence="2 4" id="KW-0238">DNA-binding</keyword>
<dbReference type="HOGENOM" id="CLU_100097_1_0_2"/>
<dbReference type="GO" id="GO:0003677">
    <property type="term" value="F:DNA binding"/>
    <property type="evidence" value="ECO:0007669"/>
    <property type="project" value="UniProtKB-KW"/>
</dbReference>
<dbReference type="GO" id="GO:0006355">
    <property type="term" value="P:regulation of DNA-templated transcription"/>
    <property type="evidence" value="ECO:0007669"/>
    <property type="project" value="InterPro"/>
</dbReference>
<comment type="domain">
    <text evidence="4">The winged helix domain is involved in binding to DNA in the preinitiation complex.</text>
</comment>
<dbReference type="Gene3D" id="1.10.10.10">
    <property type="entry name" value="Winged helix-like DNA-binding domain superfamily/Winged helix DNA-binding domain"/>
    <property type="match status" value="1"/>
</dbReference>
<protein>
    <recommendedName>
        <fullName evidence="4">Transcription factor E</fullName>
        <shortName evidence="4">TFE</shortName>
    </recommendedName>
    <alternativeName>
        <fullName evidence="4">TFIIE subunit alpha homolog</fullName>
    </alternativeName>
    <alternativeName>
        <fullName evidence="4">Transcription initiation factor TFIIE</fullName>
    </alternativeName>
</protein>
<dbReference type="HAMAP" id="MF_01909">
    <property type="entry name" value="TFE_arch"/>
    <property type="match status" value="1"/>
</dbReference>
<feature type="domain" description="HTH TFE/IIEalpha-type" evidence="5">
    <location>
        <begin position="6"/>
        <end position="98"/>
    </location>
</feature>
<dbReference type="InterPro" id="IPR036390">
    <property type="entry name" value="WH_DNA-bd_sf"/>
</dbReference>
<dbReference type="PIRSF" id="PIRSF006373">
    <property type="entry name" value="TF_E_archaea"/>
    <property type="match status" value="1"/>
</dbReference>
<accession>E1QRR8</accession>
<evidence type="ECO:0000256" key="3">
    <source>
        <dbReference type="ARBA" id="ARBA00023163"/>
    </source>
</evidence>
<dbReference type="STRING" id="572478.Vdis_0028"/>
<evidence type="ECO:0000259" key="5">
    <source>
        <dbReference type="PROSITE" id="PS51344"/>
    </source>
</evidence>
<reference evidence="7" key="2">
    <citation type="journal article" date="2010" name="Stand. Genomic Sci.">
        <title>Complete genome sequence of Vulcanisaeta distributa type strain (IC-017T).</title>
        <authorList>
            <person name="Mavromatis K."/>
            <person name="Sikorski J."/>
            <person name="Pabst E."/>
            <person name="Teshima H."/>
            <person name="Lapidus A."/>
            <person name="Lucas S."/>
            <person name="Nolan M."/>
            <person name="Glavina Del Rio T."/>
            <person name="Cheng J."/>
            <person name="Bruce D."/>
            <person name="Goodwin L."/>
            <person name="Pitluck S."/>
            <person name="Liolios K."/>
            <person name="Ivanova N."/>
            <person name="Mikhailova N."/>
            <person name="Pati A."/>
            <person name="Chen A."/>
            <person name="Palaniappan K."/>
            <person name="Land M."/>
            <person name="Hauser L."/>
            <person name="Chang Y."/>
            <person name="Jeffries C."/>
            <person name="Rohde M."/>
            <person name="Spring S."/>
            <person name="Goker M."/>
            <person name="Wirth R."/>
            <person name="Woyke T."/>
            <person name="Bristow J."/>
            <person name="Eisen J."/>
            <person name="Markowitz V."/>
            <person name="Hugenholtz P."/>
            <person name="Klenk H."/>
            <person name="Kyrpides N."/>
        </authorList>
    </citation>
    <scope>NUCLEOTIDE SEQUENCE [LARGE SCALE GENOMIC DNA]</scope>
    <source>
        <strain evidence="7">DSM 14429 / JCM 11212 / NBRC 100878 / IC-017</strain>
    </source>
</reference>
<dbReference type="Proteomes" id="UP000006681">
    <property type="component" value="Chromosome"/>
</dbReference>
<organism evidence="6 7">
    <name type="scientific">Vulcanisaeta distributa (strain DSM 14429 / JCM 11212 / NBRC 100878 / IC-017)</name>
    <dbReference type="NCBI Taxonomy" id="572478"/>
    <lineage>
        <taxon>Archaea</taxon>
        <taxon>Thermoproteota</taxon>
        <taxon>Thermoprotei</taxon>
        <taxon>Thermoproteales</taxon>
        <taxon>Thermoproteaceae</taxon>
        <taxon>Vulcanisaeta</taxon>
    </lineage>
</organism>
<dbReference type="PROSITE" id="PS51344">
    <property type="entry name" value="HTH_TFE_IIE"/>
    <property type="match status" value="1"/>
</dbReference>
<keyword evidence="7" id="KW-1185">Reference proteome</keyword>